<feature type="compositionally biased region" description="Polar residues" evidence="2">
    <location>
        <begin position="19"/>
        <end position="41"/>
    </location>
</feature>
<sequence length="241" mass="27373">MLTLLKKRQDRAAIKAALTNPQEQEIQETSGEPTVVPSASPSDPFANKSWDEVQRILETDLGFVRTLAGFEEKNTFKKELIKKYKEQAEHLLATRANLEGLDLLWWYYMWQVDCGLLDLIHDDFRAAISRGLCTPQKWNSNGQVAYCDVIFKYSDSAYKAKVTFNHTYLSQAITDITEGKLAINAPLKVKMFRLAGKLLDEAGAKEGALALFEAVMQMDPNRGGCKKRLQELKEELEHEQE</sequence>
<protein>
    <recommendedName>
        <fullName evidence="5">Terminase</fullName>
    </recommendedName>
</protein>
<accession>A0ABY0I3Y8</accession>
<organism evidence="3 4">
    <name type="scientific">Aliivibrio finisterrensis</name>
    <dbReference type="NCBI Taxonomy" id="511998"/>
    <lineage>
        <taxon>Bacteria</taxon>
        <taxon>Pseudomonadati</taxon>
        <taxon>Pseudomonadota</taxon>
        <taxon>Gammaproteobacteria</taxon>
        <taxon>Vibrionales</taxon>
        <taxon>Vibrionaceae</taxon>
        <taxon>Aliivibrio</taxon>
    </lineage>
</organism>
<keyword evidence="1" id="KW-0175">Coiled coil</keyword>
<feature type="region of interest" description="Disordered" evidence="2">
    <location>
        <begin position="17"/>
        <end position="45"/>
    </location>
</feature>
<evidence type="ECO:0000313" key="3">
    <source>
        <dbReference type="EMBL" id="RYU62198.1"/>
    </source>
</evidence>
<evidence type="ECO:0008006" key="5">
    <source>
        <dbReference type="Google" id="ProtNLM"/>
    </source>
</evidence>
<proteinExistence type="predicted"/>
<dbReference type="Pfam" id="PF05944">
    <property type="entry name" value="Phage_term_smal"/>
    <property type="match status" value="1"/>
</dbReference>
<evidence type="ECO:0000256" key="1">
    <source>
        <dbReference type="SAM" id="Coils"/>
    </source>
</evidence>
<dbReference type="RefSeq" id="WP_130048951.1">
    <property type="nucleotide sequence ID" value="NZ_SEZL01000035.1"/>
</dbReference>
<evidence type="ECO:0000256" key="2">
    <source>
        <dbReference type="SAM" id="MobiDB-lite"/>
    </source>
</evidence>
<name>A0ABY0I3Y8_9GAMM</name>
<dbReference type="EMBL" id="SEZN01000037">
    <property type="protein sequence ID" value="RYU62198.1"/>
    <property type="molecule type" value="Genomic_DNA"/>
</dbReference>
<keyword evidence="4" id="KW-1185">Reference proteome</keyword>
<reference evidence="3 4" key="1">
    <citation type="submission" date="2019-02" db="EMBL/GenBank/DDBJ databases">
        <title>Genome sequences of Aliivibrio finisterrensis strains from farmed Atlantic salmon.</title>
        <authorList>
            <person name="Bowman J.P."/>
        </authorList>
    </citation>
    <scope>NUCLEOTIDE SEQUENCE [LARGE SCALE GENOMIC DNA]</scope>
    <source>
        <strain evidence="3 4">A21</strain>
    </source>
</reference>
<gene>
    <name evidence="3" type="ORF">ERW53_16955</name>
</gene>
<dbReference type="Proteomes" id="UP000294166">
    <property type="component" value="Unassembled WGS sequence"/>
</dbReference>
<dbReference type="InterPro" id="IPR010270">
    <property type="entry name" value="Phage_P2_GpM"/>
</dbReference>
<comment type="caution">
    <text evidence="3">The sequence shown here is derived from an EMBL/GenBank/DDBJ whole genome shotgun (WGS) entry which is preliminary data.</text>
</comment>
<evidence type="ECO:0000313" key="4">
    <source>
        <dbReference type="Proteomes" id="UP000294166"/>
    </source>
</evidence>
<feature type="coiled-coil region" evidence="1">
    <location>
        <begin position="67"/>
        <end position="101"/>
    </location>
</feature>